<reference evidence="2 3" key="2">
    <citation type="submission" date="2016-06" db="EMBL/GenBank/DDBJ databases">
        <title>Pedobacter psychrophilus sp. nov., isolated from Antarctic fragmentary rock.</title>
        <authorList>
            <person name="Svec P."/>
        </authorList>
    </citation>
    <scope>NUCLEOTIDE SEQUENCE [LARGE SCALE GENOMIC DNA]</scope>
    <source>
        <strain evidence="2 3">CCM 8644</strain>
    </source>
</reference>
<feature type="signal peptide" evidence="1">
    <location>
        <begin position="1"/>
        <end position="18"/>
    </location>
</feature>
<dbReference type="OrthoDB" id="672896at2"/>
<reference evidence="2 3" key="1">
    <citation type="submission" date="2016-04" db="EMBL/GenBank/DDBJ databases">
        <authorList>
            <person name="Evans L.H."/>
            <person name="Alamgir A."/>
            <person name="Owens N."/>
            <person name="Weber N.D."/>
            <person name="Virtaneva K."/>
            <person name="Barbian K."/>
            <person name="Babar A."/>
            <person name="Rosenke K."/>
        </authorList>
    </citation>
    <scope>NUCLEOTIDE SEQUENCE [LARGE SCALE GENOMIC DNA]</scope>
    <source>
        <strain evidence="2 3">CCM 8644</strain>
    </source>
</reference>
<dbReference type="Proteomes" id="UP000078459">
    <property type="component" value="Unassembled WGS sequence"/>
</dbReference>
<evidence type="ECO:0000313" key="2">
    <source>
        <dbReference type="EMBL" id="OAQ42345.1"/>
    </source>
</evidence>
<accession>A0A179DMS2</accession>
<comment type="caution">
    <text evidence="2">The sequence shown here is derived from an EMBL/GenBank/DDBJ whole genome shotgun (WGS) entry which is preliminary data.</text>
</comment>
<proteinExistence type="predicted"/>
<dbReference type="PROSITE" id="PS51257">
    <property type="entry name" value="PROKAR_LIPOPROTEIN"/>
    <property type="match status" value="1"/>
</dbReference>
<evidence type="ECO:0000256" key="1">
    <source>
        <dbReference type="SAM" id="SignalP"/>
    </source>
</evidence>
<feature type="chain" id="PRO_5008100678" evidence="1">
    <location>
        <begin position="19"/>
        <end position="133"/>
    </location>
</feature>
<dbReference type="RefSeq" id="WP_068821373.1">
    <property type="nucleotide sequence ID" value="NZ_LWHJ01000011.1"/>
</dbReference>
<evidence type="ECO:0000313" key="3">
    <source>
        <dbReference type="Proteomes" id="UP000078459"/>
    </source>
</evidence>
<gene>
    <name evidence="2" type="ORF">A5893_04335</name>
</gene>
<keyword evidence="1" id="KW-0732">Signal</keyword>
<sequence length="133" mass="14660">MKKLLFLFLGLSIIGVTACRKVTEEYYTTPNQTVFYTIAANTWKTTDGGKTYTADLTFQTGDIYQNQYDGILAFVSFGNNLYEAVPQTFDGISYSYNVDNSLVRLRIQSSNGTGTITPPGSVSAKLVLIPSQQ</sequence>
<dbReference type="AlphaFoldDB" id="A0A179DMS2"/>
<protein>
    <submittedName>
        <fullName evidence="2">Uncharacterized protein</fullName>
    </submittedName>
</protein>
<name>A0A179DMS2_9SPHI</name>
<dbReference type="EMBL" id="LWHJ01000011">
    <property type="protein sequence ID" value="OAQ42345.1"/>
    <property type="molecule type" value="Genomic_DNA"/>
</dbReference>
<organism evidence="2 3">
    <name type="scientific">Pedobacter psychrophilus</name>
    <dbReference type="NCBI Taxonomy" id="1826909"/>
    <lineage>
        <taxon>Bacteria</taxon>
        <taxon>Pseudomonadati</taxon>
        <taxon>Bacteroidota</taxon>
        <taxon>Sphingobacteriia</taxon>
        <taxon>Sphingobacteriales</taxon>
        <taxon>Sphingobacteriaceae</taxon>
        <taxon>Pedobacter</taxon>
    </lineage>
</organism>
<keyword evidence="3" id="KW-1185">Reference proteome</keyword>